<evidence type="ECO:0000313" key="1">
    <source>
        <dbReference type="EMBL" id="SHM44401.1"/>
    </source>
</evidence>
<feature type="non-terminal residue" evidence="1">
    <location>
        <position position="1"/>
    </location>
</feature>
<evidence type="ECO:0000313" key="2">
    <source>
        <dbReference type="Proteomes" id="UP000184069"/>
    </source>
</evidence>
<dbReference type="Proteomes" id="UP000184069">
    <property type="component" value="Unassembled WGS sequence"/>
</dbReference>
<dbReference type="InterPro" id="IPR035901">
    <property type="entry name" value="GIY-YIG_endonuc_sf"/>
</dbReference>
<dbReference type="Gene3D" id="3.40.1440.10">
    <property type="entry name" value="GIY-YIG endonuclease"/>
    <property type="match status" value="1"/>
</dbReference>
<reference evidence="1 2" key="1">
    <citation type="submission" date="2016-11" db="EMBL/GenBank/DDBJ databases">
        <authorList>
            <person name="Jaros S."/>
            <person name="Januszkiewicz K."/>
            <person name="Wedrychowicz H."/>
        </authorList>
    </citation>
    <scope>NUCLEOTIDE SEQUENCE [LARGE SCALE GENOMIC DNA]</scope>
    <source>
        <strain evidence="1 2">DSM 27621</strain>
    </source>
</reference>
<dbReference type="AlphaFoldDB" id="A0A1M7IUH3"/>
<protein>
    <recommendedName>
        <fullName evidence="3">Excinuclease ABC subunit C</fullName>
    </recommendedName>
</protein>
<sequence>IVYYEGFNAKVEAYKREREIKGWKSKIKIQELISSLNKIEHPDL</sequence>
<accession>A0A1M7IUH3</accession>
<evidence type="ECO:0008006" key="3">
    <source>
        <dbReference type="Google" id="ProtNLM"/>
    </source>
</evidence>
<gene>
    <name evidence="1" type="ORF">SAMN05444407_1221</name>
</gene>
<dbReference type="EMBL" id="FRBM01000022">
    <property type="protein sequence ID" value="SHM44401.1"/>
    <property type="molecule type" value="Genomic_DNA"/>
</dbReference>
<proteinExistence type="predicted"/>
<name>A0A1M7IUH3_9FLAO</name>
<organism evidence="1 2">
    <name type="scientific">Chryseobacterium contaminans</name>
    <dbReference type="NCBI Taxonomy" id="1423959"/>
    <lineage>
        <taxon>Bacteria</taxon>
        <taxon>Pseudomonadati</taxon>
        <taxon>Bacteroidota</taxon>
        <taxon>Flavobacteriia</taxon>
        <taxon>Flavobacteriales</taxon>
        <taxon>Weeksellaceae</taxon>
        <taxon>Chryseobacterium group</taxon>
        <taxon>Chryseobacterium</taxon>
    </lineage>
</organism>